<dbReference type="Pfam" id="PF25967">
    <property type="entry name" value="RND-MFP_C"/>
    <property type="match status" value="1"/>
</dbReference>
<dbReference type="Gene3D" id="1.10.287.470">
    <property type="entry name" value="Helix hairpin bin"/>
    <property type="match status" value="1"/>
</dbReference>
<dbReference type="PANTHER" id="PTHR30469">
    <property type="entry name" value="MULTIDRUG RESISTANCE PROTEIN MDTA"/>
    <property type="match status" value="1"/>
</dbReference>
<feature type="domain" description="Multidrug resistance protein MdtA-like C-terminal permuted SH3" evidence="3">
    <location>
        <begin position="300"/>
        <end position="359"/>
    </location>
</feature>
<protein>
    <submittedName>
        <fullName evidence="5">Efflux RND transporter periplasmic adaptor subunit</fullName>
    </submittedName>
</protein>
<dbReference type="Pfam" id="PF25973">
    <property type="entry name" value="BSH_CzcB"/>
    <property type="match status" value="1"/>
</dbReference>
<dbReference type="Proteomes" id="UP000013165">
    <property type="component" value="Unassembled WGS sequence"/>
</dbReference>
<name>N6W4H0_9GAMM</name>
<evidence type="ECO:0000313" key="5">
    <source>
        <dbReference type="EMBL" id="ENO15044.2"/>
    </source>
</evidence>
<proteinExistence type="inferred from homology"/>
<dbReference type="NCBIfam" id="TIGR01730">
    <property type="entry name" value="RND_mfp"/>
    <property type="match status" value="1"/>
</dbReference>
<comment type="similarity">
    <text evidence="1">Belongs to the membrane fusion protein (MFP) (TC 8.A.1) family.</text>
</comment>
<comment type="caution">
    <text evidence="5">The sequence shown here is derived from an EMBL/GenBank/DDBJ whole genome shotgun (WGS) entry which is preliminary data.</text>
</comment>
<evidence type="ECO:0000256" key="2">
    <source>
        <dbReference type="SAM" id="Coils"/>
    </source>
</evidence>
<gene>
    <name evidence="5" type="ORF">J057_06836</name>
</gene>
<dbReference type="Gene3D" id="2.40.420.20">
    <property type="match status" value="1"/>
</dbReference>
<dbReference type="PATRIC" id="fig|626887.3.peg.1355"/>
<evidence type="ECO:0000256" key="1">
    <source>
        <dbReference type="ARBA" id="ARBA00009477"/>
    </source>
</evidence>
<accession>N6W4H0</accession>
<dbReference type="eggNOG" id="COG0845">
    <property type="taxonomic scope" value="Bacteria"/>
</dbReference>
<dbReference type="InterPro" id="IPR058627">
    <property type="entry name" value="MdtA-like_C"/>
</dbReference>
<organism evidence="5 6">
    <name type="scientific">Marinobacter nanhaiticus D15-8W</name>
    <dbReference type="NCBI Taxonomy" id="626887"/>
    <lineage>
        <taxon>Bacteria</taxon>
        <taxon>Pseudomonadati</taxon>
        <taxon>Pseudomonadota</taxon>
        <taxon>Gammaproteobacteria</taxon>
        <taxon>Pseudomonadales</taxon>
        <taxon>Marinobacteraceae</taxon>
        <taxon>Marinobacter</taxon>
    </lineage>
</organism>
<dbReference type="Gene3D" id="2.40.30.170">
    <property type="match status" value="1"/>
</dbReference>
<dbReference type="EMBL" id="APLQ01000011">
    <property type="protein sequence ID" value="ENO15044.2"/>
    <property type="molecule type" value="Genomic_DNA"/>
</dbReference>
<dbReference type="SUPFAM" id="SSF111369">
    <property type="entry name" value="HlyD-like secretion proteins"/>
    <property type="match status" value="1"/>
</dbReference>
<dbReference type="GO" id="GO:1990281">
    <property type="term" value="C:efflux pump complex"/>
    <property type="evidence" value="ECO:0007669"/>
    <property type="project" value="TreeGrafter"/>
</dbReference>
<keyword evidence="2" id="KW-0175">Coiled coil</keyword>
<dbReference type="GO" id="GO:0015562">
    <property type="term" value="F:efflux transmembrane transporter activity"/>
    <property type="evidence" value="ECO:0007669"/>
    <property type="project" value="TreeGrafter"/>
</dbReference>
<reference evidence="5 6" key="1">
    <citation type="journal article" date="2013" name="Genome Announc.">
        <title>Genome Sequence of the Polycyclic Aromatic Hydrocarbon-Degrading Bacterium Strain Marinobacter nanhaiticus D15-8WT.</title>
        <authorList>
            <person name="Cui Z."/>
            <person name="Gao W."/>
            <person name="Li Q."/>
            <person name="Xu G."/>
            <person name="Zheng L."/>
        </authorList>
    </citation>
    <scope>NUCLEOTIDE SEQUENCE [LARGE SCALE GENOMIC DNA]</scope>
    <source>
        <strain evidence="5 6">D15-8W</strain>
    </source>
</reference>
<dbReference type="HOGENOM" id="CLU_018816_1_4_6"/>
<evidence type="ECO:0000313" key="6">
    <source>
        <dbReference type="Proteomes" id="UP000013165"/>
    </source>
</evidence>
<dbReference type="Gene3D" id="2.40.50.100">
    <property type="match status" value="1"/>
</dbReference>
<dbReference type="OrthoDB" id="9806939at2"/>
<dbReference type="InterPro" id="IPR006143">
    <property type="entry name" value="RND_pump_MFP"/>
</dbReference>
<dbReference type="PANTHER" id="PTHR30469:SF15">
    <property type="entry name" value="HLYD FAMILY OF SECRETION PROTEINS"/>
    <property type="match status" value="1"/>
</dbReference>
<feature type="coiled-coil region" evidence="2">
    <location>
        <begin position="101"/>
        <end position="128"/>
    </location>
</feature>
<feature type="domain" description="CzcB-like barrel-sandwich hybrid" evidence="4">
    <location>
        <begin position="64"/>
        <end position="201"/>
    </location>
</feature>
<dbReference type="STRING" id="626887.J057_06836"/>
<evidence type="ECO:0000259" key="3">
    <source>
        <dbReference type="Pfam" id="PF25967"/>
    </source>
</evidence>
<dbReference type="InterPro" id="IPR058647">
    <property type="entry name" value="BSH_CzcB-like"/>
</dbReference>
<dbReference type="AlphaFoldDB" id="N6W4H0"/>
<sequence>MNQGEAVQSNGRISTLLTVLLLVASFNCRAQDYPGVQLADVKRTTIIDEVRLNGTVNALRSSNLSTAVAGLVETIHVDAGDRVDPGEELIHLDDELERHALESAQAETRAARERLQDAERRLREARSVGAGRNIAETEVLSRESEVATTRAEVARLEAQQARQASLVARHSLKAPFAGVISARNSDLGEWVEPGDALLMLVDTDHLRLDFQVPQDYFALLDEQTELLVGRRTTAEKADLQTAEDDPYAQQVSATIDKALPVSDPQVRTFLLRAHVPDQIKLLPGMAVTAVLRVNTGEEGLTVPRDAINRYPQGRTTVWIAEPAGDEVFDVREQRVDIGIGFADRVVVRGGLTGDERVVSRGNEALSGGMKVTLSEREAD</sequence>
<keyword evidence="6" id="KW-1185">Reference proteome</keyword>
<evidence type="ECO:0000259" key="4">
    <source>
        <dbReference type="Pfam" id="PF25973"/>
    </source>
</evidence>